<evidence type="ECO:0000313" key="7">
    <source>
        <dbReference type="EMBL" id="GFR38584.1"/>
    </source>
</evidence>
<reference evidence="7" key="2">
    <citation type="journal article" date="2021" name="Data Brief">
        <title>Draft genome sequence data of the facultative, thermophilic, xylanolytic bacterium Paenibacillus sp. strain DA-C8.</title>
        <authorList>
            <person name="Chhe C."/>
            <person name="Uke A."/>
            <person name="Baramee S."/>
            <person name="Ungkulpasvich U."/>
            <person name="Tachaapaikoon C."/>
            <person name="Pason P."/>
            <person name="Waeonukul R."/>
            <person name="Ratanakhanokchai K."/>
            <person name="Kosugi A."/>
        </authorList>
    </citation>
    <scope>NUCLEOTIDE SEQUENCE</scope>
    <source>
        <strain evidence="7">DA-C8</strain>
    </source>
</reference>
<sequence length="297" mass="34012">MNQDEQTVPSLLIVDSFALLFRGFYATAVHGNYMRNSKGWYTNGIYQFTRYMLDAVRRFTPTHVACAFDMGKATFRHELYTDYKANRDEPPLELIPQFDKLRDLVDAFDIPCLGIEGYEADDIIGSLAKQYAAKGSKVRILTGDGDTYQLIDEHIEVVMLRKGFGNYDVVHLENLPVIAGVEHPHQIVEMKALMGDASDNIPGCPNVGPKTAQRLIAEYGDVDGIYARIDEIKGKLRERLETYKEQIYLSRDLARIRTDLQIDCPPERCRYEWNREKLLSVLEEFEFRTIIRSLVAG</sequence>
<dbReference type="CDD" id="cd09898">
    <property type="entry name" value="H3TH_53EXO"/>
    <property type="match status" value="1"/>
</dbReference>
<dbReference type="InterPro" id="IPR002421">
    <property type="entry name" value="5-3_exonuclease"/>
</dbReference>
<dbReference type="Gene3D" id="1.10.150.20">
    <property type="entry name" value="5' to 3' exonuclease, C-terminal subdomain"/>
    <property type="match status" value="1"/>
</dbReference>
<comment type="function">
    <text evidence="4">5'-3' exonuclease acting preferentially on double-stranded DNA.</text>
</comment>
<dbReference type="Proteomes" id="UP000654993">
    <property type="component" value="Unassembled WGS sequence"/>
</dbReference>
<accession>A0A916VGC8</accession>
<evidence type="ECO:0000256" key="2">
    <source>
        <dbReference type="ARBA" id="ARBA00022801"/>
    </source>
</evidence>
<dbReference type="AlphaFoldDB" id="A0A916VGC8"/>
<dbReference type="EMBL" id="BMAQ01000021">
    <property type="protein sequence ID" value="GFR38584.1"/>
    <property type="molecule type" value="Genomic_DNA"/>
</dbReference>
<dbReference type="PANTHER" id="PTHR42646:SF2">
    <property type="entry name" value="5'-3' EXONUCLEASE FAMILY PROTEIN"/>
    <property type="match status" value="1"/>
</dbReference>
<keyword evidence="1" id="KW-0540">Nuclease</keyword>
<feature type="domain" description="5'-3' exonuclease" evidence="6">
    <location>
        <begin position="8"/>
        <end position="272"/>
    </location>
</feature>
<dbReference type="GO" id="GO:0008409">
    <property type="term" value="F:5'-3' exonuclease activity"/>
    <property type="evidence" value="ECO:0007669"/>
    <property type="project" value="InterPro"/>
</dbReference>
<proteinExistence type="predicted"/>
<organism evidence="7 8">
    <name type="scientific">Insulibacter thermoxylanivorax</name>
    <dbReference type="NCBI Taxonomy" id="2749268"/>
    <lineage>
        <taxon>Bacteria</taxon>
        <taxon>Bacillati</taxon>
        <taxon>Bacillota</taxon>
        <taxon>Bacilli</taxon>
        <taxon>Bacillales</taxon>
        <taxon>Paenibacillaceae</taxon>
        <taxon>Insulibacter</taxon>
    </lineage>
</organism>
<dbReference type="SMART" id="SM00475">
    <property type="entry name" value="53EXOc"/>
    <property type="match status" value="1"/>
</dbReference>
<dbReference type="GO" id="GO:0017108">
    <property type="term" value="F:5'-flap endonuclease activity"/>
    <property type="evidence" value="ECO:0007669"/>
    <property type="project" value="InterPro"/>
</dbReference>
<evidence type="ECO:0000256" key="4">
    <source>
        <dbReference type="ARBA" id="ARBA00049957"/>
    </source>
</evidence>
<keyword evidence="3" id="KW-0238">DNA-binding</keyword>
<dbReference type="InterPro" id="IPR020046">
    <property type="entry name" value="5-3_exonucl_a-hlix_arch_N"/>
</dbReference>
<evidence type="ECO:0000256" key="1">
    <source>
        <dbReference type="ARBA" id="ARBA00022722"/>
    </source>
</evidence>
<dbReference type="SMART" id="SM00279">
    <property type="entry name" value="HhH2"/>
    <property type="match status" value="1"/>
</dbReference>
<dbReference type="SUPFAM" id="SSF47807">
    <property type="entry name" value="5' to 3' exonuclease, C-terminal subdomain"/>
    <property type="match status" value="1"/>
</dbReference>
<dbReference type="Pfam" id="PF02739">
    <property type="entry name" value="5_3_exonuc_N"/>
    <property type="match status" value="1"/>
</dbReference>
<dbReference type="CDD" id="cd09859">
    <property type="entry name" value="PIN_53EXO"/>
    <property type="match status" value="1"/>
</dbReference>
<evidence type="ECO:0000259" key="6">
    <source>
        <dbReference type="SMART" id="SM00475"/>
    </source>
</evidence>
<name>A0A916VGC8_9BACL</name>
<dbReference type="InterPro" id="IPR020045">
    <property type="entry name" value="DNA_polI_H3TH"/>
</dbReference>
<dbReference type="FunFam" id="1.10.150.20:FF:000003">
    <property type="entry name" value="DNA polymerase I"/>
    <property type="match status" value="1"/>
</dbReference>
<dbReference type="InterPro" id="IPR029060">
    <property type="entry name" value="PIN-like_dom_sf"/>
</dbReference>
<dbReference type="InterPro" id="IPR036279">
    <property type="entry name" value="5-3_exonuclease_C_sf"/>
</dbReference>
<dbReference type="GO" id="GO:0003677">
    <property type="term" value="F:DNA binding"/>
    <property type="evidence" value="ECO:0007669"/>
    <property type="project" value="UniProtKB-KW"/>
</dbReference>
<dbReference type="PANTHER" id="PTHR42646">
    <property type="entry name" value="FLAP ENDONUCLEASE XNI"/>
    <property type="match status" value="1"/>
</dbReference>
<dbReference type="RefSeq" id="WP_200966821.1">
    <property type="nucleotide sequence ID" value="NZ_BMAQ01000021.1"/>
</dbReference>
<keyword evidence="8" id="KW-1185">Reference proteome</keyword>
<keyword evidence="2" id="KW-0378">Hydrolase</keyword>
<reference evidence="7" key="1">
    <citation type="submission" date="2020-08" db="EMBL/GenBank/DDBJ databases">
        <authorList>
            <person name="Uke A."/>
            <person name="Chhe C."/>
            <person name="Baramee S."/>
            <person name="Kosugi A."/>
        </authorList>
    </citation>
    <scope>NUCLEOTIDE SEQUENCE</scope>
    <source>
        <strain evidence="7">DA-C8</strain>
    </source>
</reference>
<evidence type="ECO:0000256" key="5">
    <source>
        <dbReference type="ARBA" id="ARBA00050026"/>
    </source>
</evidence>
<keyword evidence="7" id="KW-0269">Exonuclease</keyword>
<comment type="caution">
    <text evidence="7">The sequence shown here is derived from an EMBL/GenBank/DDBJ whole genome shotgun (WGS) entry which is preliminary data.</text>
</comment>
<evidence type="ECO:0000256" key="3">
    <source>
        <dbReference type="ARBA" id="ARBA00023125"/>
    </source>
</evidence>
<protein>
    <recommendedName>
        <fullName evidence="5">5'-3' exonuclease</fullName>
    </recommendedName>
</protein>
<dbReference type="GO" id="GO:0033567">
    <property type="term" value="P:DNA replication, Okazaki fragment processing"/>
    <property type="evidence" value="ECO:0007669"/>
    <property type="project" value="InterPro"/>
</dbReference>
<gene>
    <name evidence="7" type="ORF">PRECH8_18800</name>
</gene>
<dbReference type="SUPFAM" id="SSF88723">
    <property type="entry name" value="PIN domain-like"/>
    <property type="match status" value="1"/>
</dbReference>
<dbReference type="Gene3D" id="3.40.50.1010">
    <property type="entry name" value="5'-nuclease"/>
    <property type="match status" value="1"/>
</dbReference>
<dbReference type="InterPro" id="IPR008918">
    <property type="entry name" value="HhH2"/>
</dbReference>
<dbReference type="Pfam" id="PF01367">
    <property type="entry name" value="5_3_exonuc"/>
    <property type="match status" value="1"/>
</dbReference>
<dbReference type="InterPro" id="IPR038969">
    <property type="entry name" value="FEN"/>
</dbReference>
<evidence type="ECO:0000313" key="8">
    <source>
        <dbReference type="Proteomes" id="UP000654993"/>
    </source>
</evidence>